<evidence type="ECO:0000313" key="1">
    <source>
        <dbReference type="EMBL" id="KAF2189157.1"/>
    </source>
</evidence>
<dbReference type="Proteomes" id="UP000800200">
    <property type="component" value="Unassembled WGS sequence"/>
</dbReference>
<sequence length="154" mass="16805">MELKTYPYPPISPISTLLARVTRLFTPKGFANDSTSDCNTSDNPSADRSPLVSFNVPIPGNYSDTAYDAFAESVTVIIAIARTKSATADGEVWSDTRVMCLRNIEFVKGVRVPAPENKPNPSDKPGPQKSDAVRMNMEVWGWGVILGVLIVMLE</sequence>
<reference evidence="1" key="1">
    <citation type="journal article" date="2020" name="Stud. Mycol.">
        <title>101 Dothideomycetes genomes: a test case for predicting lifestyles and emergence of pathogens.</title>
        <authorList>
            <person name="Haridas S."/>
            <person name="Albert R."/>
            <person name="Binder M."/>
            <person name="Bloem J."/>
            <person name="Labutti K."/>
            <person name="Salamov A."/>
            <person name="Andreopoulos B."/>
            <person name="Baker S."/>
            <person name="Barry K."/>
            <person name="Bills G."/>
            <person name="Bluhm B."/>
            <person name="Cannon C."/>
            <person name="Castanera R."/>
            <person name="Culley D."/>
            <person name="Daum C."/>
            <person name="Ezra D."/>
            <person name="Gonzalez J."/>
            <person name="Henrissat B."/>
            <person name="Kuo A."/>
            <person name="Liang C."/>
            <person name="Lipzen A."/>
            <person name="Lutzoni F."/>
            <person name="Magnuson J."/>
            <person name="Mondo S."/>
            <person name="Nolan M."/>
            <person name="Ohm R."/>
            <person name="Pangilinan J."/>
            <person name="Park H.-J."/>
            <person name="Ramirez L."/>
            <person name="Alfaro M."/>
            <person name="Sun H."/>
            <person name="Tritt A."/>
            <person name="Yoshinaga Y."/>
            <person name="Zwiers L.-H."/>
            <person name="Turgeon B."/>
            <person name="Goodwin S."/>
            <person name="Spatafora J."/>
            <person name="Crous P."/>
            <person name="Grigoriev I."/>
        </authorList>
    </citation>
    <scope>NUCLEOTIDE SEQUENCE</scope>
    <source>
        <strain evidence="1">CBS 207.26</strain>
    </source>
</reference>
<dbReference type="EMBL" id="ML994621">
    <property type="protein sequence ID" value="KAF2189157.1"/>
    <property type="molecule type" value="Genomic_DNA"/>
</dbReference>
<name>A0A6A6EB00_9PEZI</name>
<gene>
    <name evidence="1" type="ORF">K469DRAFT_683605</name>
</gene>
<protein>
    <submittedName>
        <fullName evidence="1">Uncharacterized protein</fullName>
    </submittedName>
</protein>
<dbReference type="AlphaFoldDB" id="A0A6A6EB00"/>
<proteinExistence type="predicted"/>
<evidence type="ECO:0000313" key="2">
    <source>
        <dbReference type="Proteomes" id="UP000800200"/>
    </source>
</evidence>
<keyword evidence="2" id="KW-1185">Reference proteome</keyword>
<organism evidence="1 2">
    <name type="scientific">Zopfia rhizophila CBS 207.26</name>
    <dbReference type="NCBI Taxonomy" id="1314779"/>
    <lineage>
        <taxon>Eukaryota</taxon>
        <taxon>Fungi</taxon>
        <taxon>Dikarya</taxon>
        <taxon>Ascomycota</taxon>
        <taxon>Pezizomycotina</taxon>
        <taxon>Dothideomycetes</taxon>
        <taxon>Dothideomycetes incertae sedis</taxon>
        <taxon>Zopfiaceae</taxon>
        <taxon>Zopfia</taxon>
    </lineage>
</organism>
<accession>A0A6A6EB00</accession>